<feature type="domain" description="BHLH" evidence="8">
    <location>
        <begin position="73"/>
        <end position="125"/>
    </location>
</feature>
<feature type="compositionally biased region" description="Acidic residues" evidence="7">
    <location>
        <begin position="222"/>
        <end position="236"/>
    </location>
</feature>
<keyword evidence="6" id="KW-0175">Coiled coil</keyword>
<dbReference type="OrthoDB" id="8964853at2759"/>
<dbReference type="PROSITE" id="PS50888">
    <property type="entry name" value="BHLH"/>
    <property type="match status" value="1"/>
</dbReference>
<dbReference type="EMBL" id="LUGH01000755">
    <property type="protein sequence ID" value="OBZ82936.1"/>
    <property type="molecule type" value="Genomic_DNA"/>
</dbReference>
<dbReference type="PANTHER" id="PTHR10328">
    <property type="entry name" value="PROTEIN MAX MYC-ASSOCIATED FACTOR X"/>
    <property type="match status" value="1"/>
</dbReference>
<keyword evidence="1" id="KW-0805">Transcription regulation</keyword>
<organism evidence="9 10">
    <name type="scientific">Choanephora cucurbitarum</name>
    <dbReference type="NCBI Taxonomy" id="101091"/>
    <lineage>
        <taxon>Eukaryota</taxon>
        <taxon>Fungi</taxon>
        <taxon>Fungi incertae sedis</taxon>
        <taxon>Mucoromycota</taxon>
        <taxon>Mucoromycotina</taxon>
        <taxon>Mucoromycetes</taxon>
        <taxon>Mucorales</taxon>
        <taxon>Mucorineae</taxon>
        <taxon>Choanephoraceae</taxon>
        <taxon>Choanephoroideae</taxon>
        <taxon>Choanephora</taxon>
    </lineage>
</organism>
<evidence type="ECO:0000256" key="6">
    <source>
        <dbReference type="SAM" id="Coils"/>
    </source>
</evidence>
<dbReference type="Proteomes" id="UP000093000">
    <property type="component" value="Unassembled WGS sequence"/>
</dbReference>
<keyword evidence="2" id="KW-0238">DNA-binding</keyword>
<dbReference type="PANTHER" id="PTHR10328:SF3">
    <property type="entry name" value="PROTEIN MAX"/>
    <property type="match status" value="1"/>
</dbReference>
<dbReference type="STRING" id="101091.A0A1C7N2N0"/>
<keyword evidence="5" id="KW-0539">Nucleus</keyword>
<feature type="coiled-coil region" evidence="6">
    <location>
        <begin position="129"/>
        <end position="156"/>
    </location>
</feature>
<keyword evidence="3" id="KW-0010">Activator</keyword>
<accession>A0A1C7N2N0</accession>
<dbReference type="SUPFAM" id="SSF47459">
    <property type="entry name" value="HLH, helix-loop-helix DNA-binding domain"/>
    <property type="match status" value="1"/>
</dbReference>
<gene>
    <name evidence="9" type="primary">Max_2</name>
    <name evidence="9" type="ORF">A0J61_09013</name>
</gene>
<evidence type="ECO:0000256" key="2">
    <source>
        <dbReference type="ARBA" id="ARBA00023125"/>
    </source>
</evidence>
<comment type="caution">
    <text evidence="9">The sequence shown here is derived from an EMBL/GenBank/DDBJ whole genome shotgun (WGS) entry which is preliminary data.</text>
</comment>
<feature type="region of interest" description="Disordered" evidence="7">
    <location>
        <begin position="199"/>
        <end position="240"/>
    </location>
</feature>
<feature type="region of interest" description="Disordered" evidence="7">
    <location>
        <begin position="57"/>
        <end position="78"/>
    </location>
</feature>
<evidence type="ECO:0000256" key="5">
    <source>
        <dbReference type="ARBA" id="ARBA00023242"/>
    </source>
</evidence>
<dbReference type="AlphaFoldDB" id="A0A1C7N2N0"/>
<dbReference type="InterPro" id="IPR011598">
    <property type="entry name" value="bHLH_dom"/>
</dbReference>
<dbReference type="GO" id="GO:0003677">
    <property type="term" value="F:DNA binding"/>
    <property type="evidence" value="ECO:0007669"/>
    <property type="project" value="UniProtKB-KW"/>
</dbReference>
<sequence length="297" mass="33857">MYPAQRGLYGHQKTTMTQFANPKHSMTSFDPFPFTNANLTDLPLRNTHSTPSHCADFELTRESNMKKPQSQEERRAEHNAIERARRETLNAKFQALAQALPNLMSYRRPSKSQIVEKALDWVKQGISREDRYRSQIIHLQRENKQLLAQLMQYQQDSNPSSNSLTSNTNSTASHVTAESVYAGMNSVYPWPVPGLMNSTQPITSSGSMDDVSRQSLSSPRTDDEDNISSANEEETEYQTSPYHISYQNNQDKQYFLQPDGSTHQALLNSFCSDIDVYPNEIQTNLALHHLNSHFQPI</sequence>
<reference evidence="9 10" key="1">
    <citation type="submission" date="2016-03" db="EMBL/GenBank/DDBJ databases">
        <title>Choanephora cucurbitarum.</title>
        <authorList>
            <person name="Min B."/>
            <person name="Park H."/>
            <person name="Park J.-H."/>
            <person name="Shin H.-D."/>
            <person name="Choi I.-G."/>
        </authorList>
    </citation>
    <scope>NUCLEOTIDE SEQUENCE [LARGE SCALE GENOMIC DNA]</scope>
    <source>
        <strain evidence="9 10">KUS-F28377</strain>
    </source>
</reference>
<dbReference type="Gene3D" id="4.10.280.10">
    <property type="entry name" value="Helix-loop-helix DNA-binding domain"/>
    <property type="match status" value="1"/>
</dbReference>
<dbReference type="InterPro" id="IPR036638">
    <property type="entry name" value="HLH_DNA-bd_sf"/>
</dbReference>
<dbReference type="GO" id="GO:0090575">
    <property type="term" value="C:RNA polymerase II transcription regulator complex"/>
    <property type="evidence" value="ECO:0007669"/>
    <property type="project" value="TreeGrafter"/>
</dbReference>
<evidence type="ECO:0000259" key="8">
    <source>
        <dbReference type="PROSITE" id="PS50888"/>
    </source>
</evidence>
<evidence type="ECO:0000313" key="10">
    <source>
        <dbReference type="Proteomes" id="UP000093000"/>
    </source>
</evidence>
<dbReference type="SMART" id="SM00353">
    <property type="entry name" value="HLH"/>
    <property type="match status" value="1"/>
</dbReference>
<dbReference type="GO" id="GO:0046983">
    <property type="term" value="F:protein dimerization activity"/>
    <property type="evidence" value="ECO:0007669"/>
    <property type="project" value="InterPro"/>
</dbReference>
<name>A0A1C7N2N0_9FUNG</name>
<dbReference type="GO" id="GO:0003700">
    <property type="term" value="F:DNA-binding transcription factor activity"/>
    <property type="evidence" value="ECO:0007669"/>
    <property type="project" value="TreeGrafter"/>
</dbReference>
<proteinExistence type="predicted"/>
<evidence type="ECO:0000256" key="4">
    <source>
        <dbReference type="ARBA" id="ARBA00023163"/>
    </source>
</evidence>
<keyword evidence="10" id="KW-1185">Reference proteome</keyword>
<protein>
    <submittedName>
        <fullName evidence="9">Protein max</fullName>
    </submittedName>
</protein>
<evidence type="ECO:0000313" key="9">
    <source>
        <dbReference type="EMBL" id="OBZ82936.1"/>
    </source>
</evidence>
<evidence type="ECO:0000256" key="1">
    <source>
        <dbReference type="ARBA" id="ARBA00023015"/>
    </source>
</evidence>
<keyword evidence="4" id="KW-0804">Transcription</keyword>
<feature type="compositionally biased region" description="Polar residues" evidence="7">
    <location>
        <begin position="199"/>
        <end position="219"/>
    </location>
</feature>
<dbReference type="Pfam" id="PF00010">
    <property type="entry name" value="HLH"/>
    <property type="match status" value="1"/>
</dbReference>
<dbReference type="GO" id="GO:0045944">
    <property type="term" value="P:positive regulation of transcription by RNA polymerase II"/>
    <property type="evidence" value="ECO:0007669"/>
    <property type="project" value="TreeGrafter"/>
</dbReference>
<evidence type="ECO:0000256" key="3">
    <source>
        <dbReference type="ARBA" id="ARBA00023159"/>
    </source>
</evidence>
<evidence type="ECO:0000256" key="7">
    <source>
        <dbReference type="SAM" id="MobiDB-lite"/>
    </source>
</evidence>
<dbReference type="InParanoid" id="A0A1C7N2N0"/>